<sequence>MKVVDGGERTIFYKEDPEAPLVLAHYCERTNRNMIVFSTYYFYNIKDVGSARIRCHTRTLINVLPDINVLWFFGRTYVFGCRTRKNRGFLRGV</sequence>
<protein>
    <submittedName>
        <fullName evidence="1">Uncharacterized protein</fullName>
    </submittedName>
</protein>
<reference evidence="1 2" key="1">
    <citation type="journal article" date="2015" name="Nature">
        <title>rRNA introns, odd ribosomes, and small enigmatic genomes across a large radiation of phyla.</title>
        <authorList>
            <person name="Brown C.T."/>
            <person name="Hug L.A."/>
            <person name="Thomas B.C."/>
            <person name="Sharon I."/>
            <person name="Castelle C.J."/>
            <person name="Singh A."/>
            <person name="Wilkins M.J."/>
            <person name="Williams K.H."/>
            <person name="Banfield J.F."/>
        </authorList>
    </citation>
    <scope>NUCLEOTIDE SEQUENCE [LARGE SCALE GENOMIC DNA]</scope>
</reference>
<evidence type="ECO:0000313" key="1">
    <source>
        <dbReference type="EMBL" id="KKU41802.1"/>
    </source>
</evidence>
<dbReference type="EMBL" id="LCMS01000001">
    <property type="protein sequence ID" value="KKU41802.1"/>
    <property type="molecule type" value="Genomic_DNA"/>
</dbReference>
<accession>A0A0G1QAH9</accession>
<dbReference type="Proteomes" id="UP000034795">
    <property type="component" value="Unassembled WGS sequence"/>
</dbReference>
<evidence type="ECO:0000313" key="2">
    <source>
        <dbReference type="Proteomes" id="UP000034795"/>
    </source>
</evidence>
<name>A0A0G1QAH9_9BACT</name>
<proteinExistence type="predicted"/>
<gene>
    <name evidence="1" type="ORF">UX57_C0001G0026</name>
</gene>
<comment type="caution">
    <text evidence="1">The sequence shown here is derived from an EMBL/GenBank/DDBJ whole genome shotgun (WGS) entry which is preliminary data.</text>
</comment>
<organism evidence="1 2">
    <name type="scientific">Candidatus Uhrbacteria bacterium GW2011_GWE2_46_68</name>
    <dbReference type="NCBI Taxonomy" id="1618994"/>
    <lineage>
        <taxon>Bacteria</taxon>
        <taxon>Candidatus Uhriibacteriota</taxon>
    </lineage>
</organism>
<dbReference type="AlphaFoldDB" id="A0A0G1QAH9"/>